<dbReference type="Gene3D" id="3.50.50.60">
    <property type="entry name" value="FAD/NAD(P)-binding domain"/>
    <property type="match status" value="1"/>
</dbReference>
<keyword evidence="4" id="KW-0520">NAD</keyword>
<dbReference type="GO" id="GO:0016491">
    <property type="term" value="F:oxidoreductase activity"/>
    <property type="evidence" value="ECO:0007669"/>
    <property type="project" value="UniProtKB-KW"/>
</dbReference>
<dbReference type="InterPro" id="IPR036188">
    <property type="entry name" value="FAD/NAD-bd_sf"/>
</dbReference>
<evidence type="ECO:0000256" key="4">
    <source>
        <dbReference type="ARBA" id="ARBA00023027"/>
    </source>
</evidence>
<evidence type="ECO:0000313" key="6">
    <source>
        <dbReference type="EMBL" id="KAK3312718.1"/>
    </source>
</evidence>
<dbReference type="InterPro" id="IPR002938">
    <property type="entry name" value="FAD-bd"/>
</dbReference>
<reference evidence="6" key="1">
    <citation type="journal article" date="2023" name="Mol. Phylogenet. Evol.">
        <title>Genome-scale phylogeny and comparative genomics of the fungal order Sordariales.</title>
        <authorList>
            <person name="Hensen N."/>
            <person name="Bonometti L."/>
            <person name="Westerberg I."/>
            <person name="Brannstrom I.O."/>
            <person name="Guillou S."/>
            <person name="Cros-Aarteil S."/>
            <person name="Calhoun S."/>
            <person name="Haridas S."/>
            <person name="Kuo A."/>
            <person name="Mondo S."/>
            <person name="Pangilinan J."/>
            <person name="Riley R."/>
            <person name="LaButti K."/>
            <person name="Andreopoulos B."/>
            <person name="Lipzen A."/>
            <person name="Chen C."/>
            <person name="Yan M."/>
            <person name="Daum C."/>
            <person name="Ng V."/>
            <person name="Clum A."/>
            <person name="Steindorff A."/>
            <person name="Ohm R.A."/>
            <person name="Martin F."/>
            <person name="Silar P."/>
            <person name="Natvig D.O."/>
            <person name="Lalanne C."/>
            <person name="Gautier V."/>
            <person name="Ament-Velasquez S.L."/>
            <person name="Kruys A."/>
            <person name="Hutchinson M.I."/>
            <person name="Powell A.J."/>
            <person name="Barry K."/>
            <person name="Miller A.N."/>
            <person name="Grigoriev I.V."/>
            <person name="Debuchy R."/>
            <person name="Gladieux P."/>
            <person name="Hiltunen Thoren M."/>
            <person name="Johannesson H."/>
        </authorList>
    </citation>
    <scope>NUCLEOTIDE SEQUENCE</scope>
    <source>
        <strain evidence="6">CBS 118394</strain>
    </source>
</reference>
<evidence type="ECO:0000256" key="2">
    <source>
        <dbReference type="ARBA" id="ARBA00022827"/>
    </source>
</evidence>
<evidence type="ECO:0000259" key="5">
    <source>
        <dbReference type="Pfam" id="PF01494"/>
    </source>
</evidence>
<dbReference type="Gene3D" id="3.30.70.2450">
    <property type="match status" value="1"/>
</dbReference>
<protein>
    <recommendedName>
        <fullName evidence="5">FAD-binding domain-containing protein</fullName>
    </recommendedName>
</protein>
<dbReference type="Proteomes" id="UP001283341">
    <property type="component" value="Unassembled WGS sequence"/>
</dbReference>
<dbReference type="Pfam" id="PF01494">
    <property type="entry name" value="FAD_binding_3"/>
    <property type="match status" value="1"/>
</dbReference>
<dbReference type="AlphaFoldDB" id="A0AAE0HTN9"/>
<accession>A0AAE0HTN9</accession>
<dbReference type="EMBL" id="JAUEDM010000008">
    <property type="protein sequence ID" value="KAK3312718.1"/>
    <property type="molecule type" value="Genomic_DNA"/>
</dbReference>
<evidence type="ECO:0000313" key="7">
    <source>
        <dbReference type="Proteomes" id="UP001283341"/>
    </source>
</evidence>
<gene>
    <name evidence="6" type="ORF">B0H66DRAFT_643896</name>
</gene>
<dbReference type="GO" id="GO:0071949">
    <property type="term" value="F:FAD binding"/>
    <property type="evidence" value="ECO:0007669"/>
    <property type="project" value="InterPro"/>
</dbReference>
<evidence type="ECO:0000256" key="1">
    <source>
        <dbReference type="ARBA" id="ARBA00022630"/>
    </source>
</evidence>
<dbReference type="PANTHER" id="PTHR43476">
    <property type="entry name" value="3-(3-HYDROXY-PHENYL)PROPIONATE/3-HYDROXYCINNAMIC ACID HYDROXYLASE"/>
    <property type="match status" value="1"/>
</dbReference>
<reference evidence="6" key="2">
    <citation type="submission" date="2023-06" db="EMBL/GenBank/DDBJ databases">
        <authorList>
            <consortium name="Lawrence Berkeley National Laboratory"/>
            <person name="Haridas S."/>
            <person name="Hensen N."/>
            <person name="Bonometti L."/>
            <person name="Westerberg I."/>
            <person name="Brannstrom I.O."/>
            <person name="Guillou S."/>
            <person name="Cros-Aarteil S."/>
            <person name="Calhoun S."/>
            <person name="Kuo A."/>
            <person name="Mondo S."/>
            <person name="Pangilinan J."/>
            <person name="Riley R."/>
            <person name="Labutti K."/>
            <person name="Andreopoulos B."/>
            <person name="Lipzen A."/>
            <person name="Chen C."/>
            <person name="Yanf M."/>
            <person name="Daum C."/>
            <person name="Ng V."/>
            <person name="Clum A."/>
            <person name="Steindorff A."/>
            <person name="Ohm R."/>
            <person name="Martin F."/>
            <person name="Silar P."/>
            <person name="Natvig D."/>
            <person name="Lalanne C."/>
            <person name="Gautier V."/>
            <person name="Ament-Velasquez S.L."/>
            <person name="Kruys A."/>
            <person name="Hutchinson M.I."/>
            <person name="Powell A.J."/>
            <person name="Barry K."/>
            <person name="Miller A.N."/>
            <person name="Grigoriev I.V."/>
            <person name="Debuchy R."/>
            <person name="Gladieux P."/>
            <person name="Thoren M.H."/>
            <person name="Johannesson H."/>
        </authorList>
    </citation>
    <scope>NUCLEOTIDE SEQUENCE</scope>
    <source>
        <strain evidence="6">CBS 118394</strain>
    </source>
</reference>
<feature type="domain" description="FAD-binding" evidence="5">
    <location>
        <begin position="8"/>
        <end position="355"/>
    </location>
</feature>
<sequence length="419" mass="45957">MMARSDFKIIVVGAGPAGLLLALLLSKQGISVTVLDGADGLDPRPRATHYGPPAVRELRRAGVMDDVLAAGFQPGKICWRKLDGTYLTGLDNNVLGENHPDRVACLPLDQLGPIIAAHLAKQTTAEVKWGHRVTGLGGQDDQKAWVDVLMTGGDGQTTAKRLEADYIVGCDGANSQIRRSLHGDLNFPGKTWDEQLVATNVYYDGFGDYEDANFIIDKEHWHMASRISTDGMWRVTYGEPAGLSHDELRARQPAKFEAMLPGHPKPADYKLANFSPYRVHQRLAPKMRVGRFLLAADAAHLCNPFGGLGLTGGIVDVGGLSDCLYGIYSGQVSNPDAILEVYDQVRRQKYAEMVDPISSENFVRLSSDPDTVLSGGEDKFLTLCLKAEKDEEFAREMALGINELLYDFTQHFDLKKGRE</sequence>
<dbReference type="SUPFAM" id="SSF51905">
    <property type="entry name" value="FAD/NAD(P)-binding domain"/>
    <property type="match status" value="1"/>
</dbReference>
<evidence type="ECO:0000256" key="3">
    <source>
        <dbReference type="ARBA" id="ARBA00023002"/>
    </source>
</evidence>
<dbReference type="PANTHER" id="PTHR43476:SF4">
    <property type="entry name" value="BLR0106 PROTEIN"/>
    <property type="match status" value="1"/>
</dbReference>
<keyword evidence="3" id="KW-0560">Oxidoreductase</keyword>
<proteinExistence type="predicted"/>
<name>A0AAE0HTN9_9PEZI</name>
<keyword evidence="2" id="KW-0274">FAD</keyword>
<dbReference type="InterPro" id="IPR050631">
    <property type="entry name" value="PheA/TfdB_FAD_monoxygenase"/>
</dbReference>
<organism evidence="6 7">
    <name type="scientific">Apodospora peruviana</name>
    <dbReference type="NCBI Taxonomy" id="516989"/>
    <lineage>
        <taxon>Eukaryota</taxon>
        <taxon>Fungi</taxon>
        <taxon>Dikarya</taxon>
        <taxon>Ascomycota</taxon>
        <taxon>Pezizomycotina</taxon>
        <taxon>Sordariomycetes</taxon>
        <taxon>Sordariomycetidae</taxon>
        <taxon>Sordariales</taxon>
        <taxon>Lasiosphaeriaceae</taxon>
        <taxon>Apodospora</taxon>
    </lineage>
</organism>
<comment type="caution">
    <text evidence="6">The sequence shown here is derived from an EMBL/GenBank/DDBJ whole genome shotgun (WGS) entry which is preliminary data.</text>
</comment>
<dbReference type="PRINTS" id="PR00420">
    <property type="entry name" value="RNGMNOXGNASE"/>
</dbReference>
<keyword evidence="7" id="KW-1185">Reference proteome</keyword>
<keyword evidence="1" id="KW-0285">Flavoprotein</keyword>